<dbReference type="EMBL" id="KL585002">
    <property type="protein sequence ID" value="KEQ79917.1"/>
    <property type="molecule type" value="Genomic_DNA"/>
</dbReference>
<feature type="compositionally biased region" description="Polar residues" evidence="1">
    <location>
        <begin position="15"/>
        <end position="35"/>
    </location>
</feature>
<proteinExistence type="predicted"/>
<evidence type="ECO:0000313" key="3">
    <source>
        <dbReference type="Proteomes" id="UP000030706"/>
    </source>
</evidence>
<accession>A0A074XD07</accession>
<evidence type="ECO:0000256" key="1">
    <source>
        <dbReference type="SAM" id="MobiDB-lite"/>
    </source>
</evidence>
<gene>
    <name evidence="2" type="ORF">M438DRAFT_339452</name>
</gene>
<dbReference type="AlphaFoldDB" id="A0A074XD07"/>
<reference evidence="2 3" key="1">
    <citation type="journal article" date="2014" name="BMC Genomics">
        <title>Genome sequencing of four Aureobasidium pullulans varieties: biotechnological potential, stress tolerance, and description of new species.</title>
        <authorList>
            <person name="Gostin Ar C."/>
            <person name="Ohm R.A."/>
            <person name="Kogej T."/>
            <person name="Sonjak S."/>
            <person name="Turk M."/>
            <person name="Zajc J."/>
            <person name="Zalar P."/>
            <person name="Grube M."/>
            <person name="Sun H."/>
            <person name="Han J."/>
            <person name="Sharma A."/>
            <person name="Chiniquy J."/>
            <person name="Ngan C.Y."/>
            <person name="Lipzen A."/>
            <person name="Barry K."/>
            <person name="Grigoriev I.V."/>
            <person name="Gunde-Cimerman N."/>
        </authorList>
    </citation>
    <scope>NUCLEOTIDE SEQUENCE [LARGE SCALE GENOMIC DNA]</scope>
    <source>
        <strain evidence="2 3">EXF-150</strain>
    </source>
</reference>
<protein>
    <submittedName>
        <fullName evidence="2">Uncharacterized protein</fullName>
    </submittedName>
</protein>
<dbReference type="HOGENOM" id="CLU_874306_0_0_1"/>
<name>A0A074XD07_AURPU</name>
<dbReference type="RefSeq" id="XP_029756104.1">
    <property type="nucleotide sequence ID" value="XM_029904217.1"/>
</dbReference>
<feature type="region of interest" description="Disordered" evidence="1">
    <location>
        <begin position="1"/>
        <end position="52"/>
    </location>
</feature>
<sequence length="302" mass="34411">MPATRSKRRRDGRFNGSTPSTPYSHISTDIGSQPGNPKPRTKTSVASTHVKHDGTCNRPNFCPTRGEKVVAPLTSSLTLPEPHEQPPVLRDLPRELWGIIGQHLSSSKDLAALCLINQNSRNGALTHLYRRTLITNNERELHIVENFCSPENVGLRYIRHLTVAPSIQKVRPPGTKSFSKSRAKTLEHDVITKILATVPYMPLLQSIALCNNFYDCTNLRNQGLKPRRQCYVRELIPQGFYEHSCCFGHNSDTWLPQYWIWGKHDKLECLEAEQKALFESKLGFCWFEGVRDNHTLAWRICD</sequence>
<organism evidence="2 3">
    <name type="scientific">Aureobasidium pullulans EXF-150</name>
    <dbReference type="NCBI Taxonomy" id="1043002"/>
    <lineage>
        <taxon>Eukaryota</taxon>
        <taxon>Fungi</taxon>
        <taxon>Dikarya</taxon>
        <taxon>Ascomycota</taxon>
        <taxon>Pezizomycotina</taxon>
        <taxon>Dothideomycetes</taxon>
        <taxon>Dothideomycetidae</taxon>
        <taxon>Dothideales</taxon>
        <taxon>Saccotheciaceae</taxon>
        <taxon>Aureobasidium</taxon>
    </lineage>
</organism>
<feature type="compositionally biased region" description="Basic residues" evidence="1">
    <location>
        <begin position="1"/>
        <end position="11"/>
    </location>
</feature>
<evidence type="ECO:0000313" key="2">
    <source>
        <dbReference type="EMBL" id="KEQ79917.1"/>
    </source>
</evidence>
<dbReference type="Proteomes" id="UP000030706">
    <property type="component" value="Unassembled WGS sequence"/>
</dbReference>
<keyword evidence="3" id="KW-1185">Reference proteome</keyword>
<dbReference type="GeneID" id="40746523"/>